<name>A0ABS8ABV8_9BACT</name>
<accession>A0ABS8ABV8</accession>
<evidence type="ECO:0000313" key="3">
    <source>
        <dbReference type="Proteomes" id="UP001165297"/>
    </source>
</evidence>
<protein>
    <recommendedName>
        <fullName evidence="4">Lipocalin-like domain-containing protein</fullName>
    </recommendedName>
</protein>
<keyword evidence="3" id="KW-1185">Reference proteome</keyword>
<proteinExistence type="predicted"/>
<reference evidence="2" key="1">
    <citation type="submission" date="2021-10" db="EMBL/GenBank/DDBJ databases">
        <authorList>
            <person name="Dean J.D."/>
            <person name="Kim M.K."/>
            <person name="Newey C.N."/>
            <person name="Stoker T.S."/>
            <person name="Thompson D.W."/>
            <person name="Grose J.H."/>
        </authorList>
    </citation>
    <scope>NUCLEOTIDE SEQUENCE</scope>
    <source>
        <strain evidence="2">BT635</strain>
    </source>
</reference>
<sequence length="163" mass="17412">MQTRTTLLASLLYLSVATLALTTGCGDKKDDPKAAKKKVNLFYSAYGLATPDDEKIDVGGYITIRQTPAGGATVTSTETFSTGWNASAFAQRPLDVIGRPGDKISVTMGCSKVRSNNTIRLSSSALIETSIEVDDEEVKTAVFNSKTPFQADGQQATTMEFTL</sequence>
<feature type="signal peptide" evidence="1">
    <location>
        <begin position="1"/>
        <end position="20"/>
    </location>
</feature>
<dbReference type="EMBL" id="JAJADQ010000001">
    <property type="protein sequence ID" value="MCB2376524.1"/>
    <property type="molecule type" value="Genomic_DNA"/>
</dbReference>
<comment type="caution">
    <text evidence="2">The sequence shown here is derived from an EMBL/GenBank/DDBJ whole genome shotgun (WGS) entry which is preliminary data.</text>
</comment>
<organism evidence="2 3">
    <name type="scientific">Hymenobacter nitidus</name>
    <dbReference type="NCBI Taxonomy" id="2880929"/>
    <lineage>
        <taxon>Bacteria</taxon>
        <taxon>Pseudomonadati</taxon>
        <taxon>Bacteroidota</taxon>
        <taxon>Cytophagia</taxon>
        <taxon>Cytophagales</taxon>
        <taxon>Hymenobacteraceae</taxon>
        <taxon>Hymenobacter</taxon>
    </lineage>
</organism>
<dbReference type="PROSITE" id="PS51257">
    <property type="entry name" value="PROKAR_LIPOPROTEIN"/>
    <property type="match status" value="1"/>
</dbReference>
<evidence type="ECO:0000313" key="2">
    <source>
        <dbReference type="EMBL" id="MCB2376524.1"/>
    </source>
</evidence>
<gene>
    <name evidence="2" type="ORF">LGH70_02960</name>
</gene>
<evidence type="ECO:0000256" key="1">
    <source>
        <dbReference type="SAM" id="SignalP"/>
    </source>
</evidence>
<dbReference type="Proteomes" id="UP001165297">
    <property type="component" value="Unassembled WGS sequence"/>
</dbReference>
<keyword evidence="1" id="KW-0732">Signal</keyword>
<feature type="chain" id="PRO_5046938330" description="Lipocalin-like domain-containing protein" evidence="1">
    <location>
        <begin position="21"/>
        <end position="163"/>
    </location>
</feature>
<evidence type="ECO:0008006" key="4">
    <source>
        <dbReference type="Google" id="ProtNLM"/>
    </source>
</evidence>
<dbReference type="RefSeq" id="WP_226182532.1">
    <property type="nucleotide sequence ID" value="NZ_JAJADQ010000001.1"/>
</dbReference>